<feature type="transmembrane region" description="Helical" evidence="1">
    <location>
        <begin position="241"/>
        <end position="265"/>
    </location>
</feature>
<feature type="transmembrane region" description="Helical" evidence="1">
    <location>
        <begin position="277"/>
        <end position="300"/>
    </location>
</feature>
<feature type="transmembrane region" description="Helical" evidence="1">
    <location>
        <begin position="204"/>
        <end position="229"/>
    </location>
</feature>
<protein>
    <submittedName>
        <fullName evidence="2">Uncharacterized protein</fullName>
    </submittedName>
</protein>
<keyword evidence="1" id="KW-0472">Membrane</keyword>
<keyword evidence="1" id="KW-1133">Transmembrane helix</keyword>
<evidence type="ECO:0000313" key="3">
    <source>
        <dbReference type="Proteomes" id="UP000304947"/>
    </source>
</evidence>
<evidence type="ECO:0000256" key="1">
    <source>
        <dbReference type="SAM" id="Phobius"/>
    </source>
</evidence>
<sequence length="590" mass="64064">MPARRFSGPPAASMAVMMEVVRPRANSEPMAKYGSIDFSPDETRLARALRLQAKPFSNLGLGEKQWLLPLLESPFAPPSISEEQEELCEKIRDPIVADKAELEWLSCSQELPAQLGTKTTRRFWNFFSLYRLIFAFTILANLFTTVLIAPITSITSSDAATAAAINLCVAILVRNEHVVNALFRLACTLKPSAPLSVRKVGGKVYSYGGFHSGCATSGSLWYLLFTILLGVDLRDPYKRSAFGFAVVTSVLLLIISLAAIPAFRVSHHNAFEAIHRYVGWFSVTLLWTQLSVSIATTNYLTGEPVGLLMVKSVLFWCLIIITLAIIYPWSRLRMRNVHVQVLSPRAALLHFDYKRMDVCQGIRITDSPLKETHSFATISKVGDEQGFRVLMSRAGDWTSDFIDNPPTRIWVKGAPIYGVMRVALMFKKVLVVATGSGIVTATPIVSGEFVIEDQTIALGSPAVEVSGTTYSIQAPRSNVIVNGQTLVASAYDHPTIPEVVGSATDRPYSSVAYAIGGQTLSAGGPAIELSGTTYSLQPSGGNVLVNGQSASVSTIAPQESPSAPVAFGEIKATPVASDIWNHLLPITIRE</sequence>
<dbReference type="PANTHER" id="PTHR33927:SF5">
    <property type="entry name" value="ENZYME, PUTATIVE (AFU_ORTHOLOGUE AFUA_8G01222)-RELATED"/>
    <property type="match status" value="1"/>
</dbReference>
<dbReference type="InterPro" id="IPR052979">
    <property type="entry name" value="Adenylate-forming_domain"/>
</dbReference>
<dbReference type="Proteomes" id="UP000304947">
    <property type="component" value="Unassembled WGS sequence"/>
</dbReference>
<gene>
    <name evidence="2" type="ORF">D6C83_07437</name>
</gene>
<feature type="transmembrane region" description="Helical" evidence="1">
    <location>
        <begin position="306"/>
        <end position="327"/>
    </location>
</feature>
<dbReference type="AlphaFoldDB" id="A0A4T0B639"/>
<name>A0A4T0B639_AURPU</name>
<evidence type="ECO:0000313" key="2">
    <source>
        <dbReference type="EMBL" id="TIA28528.1"/>
    </source>
</evidence>
<organism evidence="2 3">
    <name type="scientific">Aureobasidium pullulans</name>
    <name type="common">Black yeast</name>
    <name type="synonym">Pullularia pullulans</name>
    <dbReference type="NCBI Taxonomy" id="5580"/>
    <lineage>
        <taxon>Eukaryota</taxon>
        <taxon>Fungi</taxon>
        <taxon>Dikarya</taxon>
        <taxon>Ascomycota</taxon>
        <taxon>Pezizomycotina</taxon>
        <taxon>Dothideomycetes</taxon>
        <taxon>Dothideomycetidae</taxon>
        <taxon>Dothideales</taxon>
        <taxon>Saccotheciaceae</taxon>
        <taxon>Aureobasidium</taxon>
    </lineage>
</organism>
<keyword evidence="1" id="KW-0812">Transmembrane</keyword>
<dbReference type="EMBL" id="QZBU01003159">
    <property type="protein sequence ID" value="TIA28528.1"/>
    <property type="molecule type" value="Genomic_DNA"/>
</dbReference>
<dbReference type="PANTHER" id="PTHR33927">
    <property type="entry name" value="TRANSMEMBRANE PROTEIN"/>
    <property type="match status" value="1"/>
</dbReference>
<reference evidence="2 3" key="1">
    <citation type="submission" date="2018-10" db="EMBL/GenBank/DDBJ databases">
        <title>Fifty Aureobasidium pullulans genomes reveal a recombining polyextremotolerant generalist.</title>
        <authorList>
            <person name="Gostincar C."/>
            <person name="Turk M."/>
            <person name="Zajc J."/>
            <person name="Gunde-Cimerman N."/>
        </authorList>
    </citation>
    <scope>NUCLEOTIDE SEQUENCE [LARGE SCALE GENOMIC DNA]</scope>
    <source>
        <strain evidence="2 3">EXF-3380</strain>
    </source>
</reference>
<feature type="transmembrane region" description="Helical" evidence="1">
    <location>
        <begin position="129"/>
        <end position="151"/>
    </location>
</feature>
<proteinExistence type="predicted"/>
<comment type="caution">
    <text evidence="2">The sequence shown here is derived from an EMBL/GenBank/DDBJ whole genome shotgun (WGS) entry which is preliminary data.</text>
</comment>
<accession>A0A4T0B639</accession>